<feature type="transmembrane region" description="Helical" evidence="1">
    <location>
        <begin position="387"/>
        <end position="409"/>
    </location>
</feature>
<keyword evidence="1" id="KW-0472">Membrane</keyword>
<accession>A0A368L0X9</accession>
<keyword evidence="1" id="KW-0812">Transmembrane</keyword>
<name>A0A368L0X9_9BURK</name>
<feature type="transmembrane region" description="Helical" evidence="1">
    <location>
        <begin position="163"/>
        <end position="190"/>
    </location>
</feature>
<feature type="transmembrane region" description="Helical" evidence="1">
    <location>
        <begin position="327"/>
        <end position="348"/>
    </location>
</feature>
<reference evidence="2 3" key="1">
    <citation type="journal article" date="2018" name="Int. J. Syst. Evol. Microbiol.">
        <title>Parvibium lacunae gen. nov., sp. nov., a new member of the family Alcaligenaceae isolated from a freshwater pond.</title>
        <authorList>
            <person name="Chen W.M."/>
            <person name="Xie P.B."/>
            <person name="Hsu M.Y."/>
            <person name="Sheu S.Y."/>
        </authorList>
    </citation>
    <scope>NUCLEOTIDE SEQUENCE [LARGE SCALE GENOMIC DNA]</scope>
    <source>
        <strain evidence="2 3">KMB9</strain>
    </source>
</reference>
<feature type="transmembrane region" description="Helical" evidence="1">
    <location>
        <begin position="131"/>
        <end position="151"/>
    </location>
</feature>
<feature type="transmembrane region" description="Helical" evidence="1">
    <location>
        <begin position="48"/>
        <end position="68"/>
    </location>
</feature>
<keyword evidence="1" id="KW-1133">Transmembrane helix</keyword>
<dbReference type="EMBL" id="QPGB01000004">
    <property type="protein sequence ID" value="RCS56964.1"/>
    <property type="molecule type" value="Genomic_DNA"/>
</dbReference>
<sequence>MTVDLFSFLHAKLGSDHHKAILQALHSKENAVAALIHPALWTRIETRLAQISLAGLLLIQLLIIYVMGTQPPLQWVHALYDDAYYYLGVALHLGQGLGSQFHPPLQTNGYQPLWLLLLSGLGLLAQGDRTLLAQLAVALTGLIWLACAGLMRRQHVVSPLAFILTLLLYPFVFCFGMETVLLLPAILLLLRTTPSQWGWRGACFALLFYSRLDALALAPVWTLAAWSSYALPQGSRRQQLQAWWHDAWRCASLTLALILPYLLLNQLWFGLPLPVSGVSKALGAVRGENMAVAVWYLSMAALPLSMVLLNTYWRYRLQCAAHPAQRLGGLCLATAALCALYYGLFSGWPVWDWYAWPLALATLFALSASLHYLALNLATGRNINRGNVAWGMVILCALALIVVSALSGARQIAYGAKAFFKPGFSEDWYPRQNLLLLQTFIAQQPPAVVAMGDRAGSLGYWLPSAWGFIHTEGLVASTAYWQALQAGQGPAFLAQHGVHWLVVDREQYMHGVDAAGQPLLGVVEPIQGLSARQGPYLLCFPPAAIGYQQTYQGQTRYVLDYHQRVSCPTTMEQDLTTLRQKYGALRHFSLPSEAPAGWLNRWLGLVW</sequence>
<protein>
    <recommendedName>
        <fullName evidence="4">Glycosyltransferase RgtA/B/C/D-like domain-containing protein</fullName>
    </recommendedName>
</protein>
<comment type="caution">
    <text evidence="2">The sequence shown here is derived from an EMBL/GenBank/DDBJ whole genome shotgun (WGS) entry which is preliminary data.</text>
</comment>
<feature type="transmembrane region" description="Helical" evidence="1">
    <location>
        <begin position="354"/>
        <end position="375"/>
    </location>
</feature>
<evidence type="ECO:0000313" key="3">
    <source>
        <dbReference type="Proteomes" id="UP000252357"/>
    </source>
</evidence>
<gene>
    <name evidence="2" type="ORF">DU000_09135</name>
</gene>
<feature type="transmembrane region" description="Helical" evidence="1">
    <location>
        <begin position="253"/>
        <end position="273"/>
    </location>
</feature>
<organism evidence="2 3">
    <name type="scientific">Parvibium lacunae</name>
    <dbReference type="NCBI Taxonomy" id="1888893"/>
    <lineage>
        <taxon>Bacteria</taxon>
        <taxon>Pseudomonadati</taxon>
        <taxon>Pseudomonadota</taxon>
        <taxon>Betaproteobacteria</taxon>
        <taxon>Burkholderiales</taxon>
        <taxon>Alcaligenaceae</taxon>
        <taxon>Parvibium</taxon>
    </lineage>
</organism>
<dbReference type="AlphaFoldDB" id="A0A368L0X9"/>
<keyword evidence="3" id="KW-1185">Reference proteome</keyword>
<feature type="transmembrane region" description="Helical" evidence="1">
    <location>
        <begin position="293"/>
        <end position="315"/>
    </location>
</feature>
<evidence type="ECO:0000256" key="1">
    <source>
        <dbReference type="SAM" id="Phobius"/>
    </source>
</evidence>
<proteinExistence type="predicted"/>
<feature type="transmembrane region" description="Helical" evidence="1">
    <location>
        <begin position="214"/>
        <end position="232"/>
    </location>
</feature>
<dbReference type="Proteomes" id="UP000252357">
    <property type="component" value="Unassembled WGS sequence"/>
</dbReference>
<evidence type="ECO:0008006" key="4">
    <source>
        <dbReference type="Google" id="ProtNLM"/>
    </source>
</evidence>
<evidence type="ECO:0000313" key="2">
    <source>
        <dbReference type="EMBL" id="RCS56964.1"/>
    </source>
</evidence>